<protein>
    <recommendedName>
        <fullName evidence="2">Chitin-binding type-2 domain-containing protein</fullName>
    </recommendedName>
</protein>
<dbReference type="InterPro" id="IPR002557">
    <property type="entry name" value="Chitin-bd_dom"/>
</dbReference>
<evidence type="ECO:0000313" key="3">
    <source>
        <dbReference type="EnsemblMetazoa" id="CLYHEMP004500.1"/>
    </source>
</evidence>
<keyword evidence="1" id="KW-0732">Signal</keyword>
<dbReference type="GeneID" id="136805964"/>
<reference evidence="3" key="1">
    <citation type="submission" date="2021-01" db="UniProtKB">
        <authorList>
            <consortium name="EnsemblMetazoa"/>
        </authorList>
    </citation>
    <scope>IDENTIFICATION</scope>
</reference>
<proteinExistence type="predicted"/>
<evidence type="ECO:0000313" key="4">
    <source>
        <dbReference type="Proteomes" id="UP000594262"/>
    </source>
</evidence>
<dbReference type="Proteomes" id="UP000594262">
    <property type="component" value="Unplaced"/>
</dbReference>
<dbReference type="OrthoDB" id="6020543at2759"/>
<organism evidence="3 4">
    <name type="scientific">Clytia hemisphaerica</name>
    <dbReference type="NCBI Taxonomy" id="252671"/>
    <lineage>
        <taxon>Eukaryota</taxon>
        <taxon>Metazoa</taxon>
        <taxon>Cnidaria</taxon>
        <taxon>Hydrozoa</taxon>
        <taxon>Hydroidolina</taxon>
        <taxon>Leptothecata</taxon>
        <taxon>Obeliida</taxon>
        <taxon>Clytiidae</taxon>
        <taxon>Clytia</taxon>
    </lineage>
</organism>
<feature type="signal peptide" evidence="1">
    <location>
        <begin position="1"/>
        <end position="23"/>
    </location>
</feature>
<dbReference type="SUPFAM" id="SSF57625">
    <property type="entry name" value="Invertebrate chitin-binding proteins"/>
    <property type="match status" value="1"/>
</dbReference>
<sequence length="164" mass="18019">MKTIIGLCLVAVAAAITNPPITGTTPPAIPCPNSLCQGKYDGNFALKSHRNYFLQCVGGNAYCQACFPLSLEFSQRCNQCLYNRKDECVTTQKWEPATTFACPDKCPARGPDFTGNIKDDHEPRQYVACWKGVTVGCIACPGNLKFNEKENACLYEGKYLTAPY</sequence>
<feature type="domain" description="Chitin-binding type-2" evidence="2">
    <location>
        <begin position="104"/>
        <end position="160"/>
    </location>
</feature>
<dbReference type="Gene3D" id="3.20.20.80">
    <property type="entry name" value="Glycosidases"/>
    <property type="match status" value="1"/>
</dbReference>
<feature type="chain" id="PRO_5029835616" description="Chitin-binding type-2 domain-containing protein" evidence="1">
    <location>
        <begin position="24"/>
        <end position="164"/>
    </location>
</feature>
<name>A0A7M5V6K8_9CNID</name>
<dbReference type="RefSeq" id="XP_066918655.1">
    <property type="nucleotide sequence ID" value="XM_067062554.1"/>
</dbReference>
<dbReference type="EnsemblMetazoa" id="CLYHEMT004500.1">
    <property type="protein sequence ID" value="CLYHEMP004500.1"/>
    <property type="gene ID" value="CLYHEMG004500"/>
</dbReference>
<feature type="domain" description="Chitin-binding type-2" evidence="2">
    <location>
        <begin position="29"/>
        <end position="90"/>
    </location>
</feature>
<dbReference type="AlphaFoldDB" id="A0A7M5V6K8"/>
<dbReference type="SMART" id="SM00494">
    <property type="entry name" value="ChtBD2"/>
    <property type="match status" value="2"/>
</dbReference>
<dbReference type="GO" id="GO:0008061">
    <property type="term" value="F:chitin binding"/>
    <property type="evidence" value="ECO:0007669"/>
    <property type="project" value="InterPro"/>
</dbReference>
<dbReference type="GO" id="GO:0005576">
    <property type="term" value="C:extracellular region"/>
    <property type="evidence" value="ECO:0007669"/>
    <property type="project" value="InterPro"/>
</dbReference>
<accession>A0A7M5V6K8</accession>
<evidence type="ECO:0000259" key="2">
    <source>
        <dbReference type="SMART" id="SM00494"/>
    </source>
</evidence>
<keyword evidence="4" id="KW-1185">Reference proteome</keyword>
<evidence type="ECO:0000256" key="1">
    <source>
        <dbReference type="SAM" id="SignalP"/>
    </source>
</evidence>
<dbReference type="InterPro" id="IPR036508">
    <property type="entry name" value="Chitin-bd_dom_sf"/>
</dbReference>